<keyword evidence="5" id="KW-1185">Reference proteome</keyword>
<keyword evidence="1" id="KW-1133">Transmembrane helix</keyword>
<evidence type="ECO:0000313" key="5">
    <source>
        <dbReference type="Proteomes" id="UP000822688"/>
    </source>
</evidence>
<evidence type="ECO:0000313" key="3">
    <source>
        <dbReference type="EMBL" id="KAG0560096.1"/>
    </source>
</evidence>
<dbReference type="Proteomes" id="UP000822688">
    <property type="component" value="Chromosome 10"/>
</dbReference>
<evidence type="ECO:0000256" key="1">
    <source>
        <dbReference type="SAM" id="Phobius"/>
    </source>
</evidence>
<protein>
    <submittedName>
        <fullName evidence="4">Uncharacterized protein</fullName>
    </submittedName>
</protein>
<dbReference type="EMBL" id="CM026431">
    <property type="protein sequence ID" value="KAG0560095.1"/>
    <property type="molecule type" value="Genomic_DNA"/>
</dbReference>
<dbReference type="EMBL" id="CM026431">
    <property type="protein sequence ID" value="KAG0560096.1"/>
    <property type="molecule type" value="Genomic_DNA"/>
</dbReference>
<feature type="transmembrane region" description="Helical" evidence="1">
    <location>
        <begin position="89"/>
        <end position="116"/>
    </location>
</feature>
<accession>A0A8T0GPA3</accession>
<organism evidence="4 5">
    <name type="scientific">Ceratodon purpureus</name>
    <name type="common">Fire moss</name>
    <name type="synonym">Dicranum purpureum</name>
    <dbReference type="NCBI Taxonomy" id="3225"/>
    <lineage>
        <taxon>Eukaryota</taxon>
        <taxon>Viridiplantae</taxon>
        <taxon>Streptophyta</taxon>
        <taxon>Embryophyta</taxon>
        <taxon>Bryophyta</taxon>
        <taxon>Bryophytina</taxon>
        <taxon>Bryopsida</taxon>
        <taxon>Dicranidae</taxon>
        <taxon>Pseudoditrichales</taxon>
        <taxon>Ditrichaceae</taxon>
        <taxon>Ceratodon</taxon>
    </lineage>
</organism>
<gene>
    <name evidence="2" type="ORF">KC19_10G153900</name>
    <name evidence="3" type="ORF">KC19_10G154000</name>
    <name evidence="4" type="ORF">KC19_10G154300</name>
</gene>
<proteinExistence type="predicted"/>
<sequence>MPVDIVLLIHILEHGYIHLTVTDDDFDRILLLRVGNFDGGVLAKASGRGRPGGREMEWLVANSPRSLSRTLNIYFCGRTLMSPLWRGNILCPAVLMLAGEHGSFVIAFVTATWISVSGLHTGVRRWYCPEPGGGGWWVGGGVVCAMGWVCLFAVDTACVHVVWCWRVCCE</sequence>
<dbReference type="AlphaFoldDB" id="A0A8T0GPA3"/>
<reference evidence="4" key="1">
    <citation type="submission" date="2020-06" db="EMBL/GenBank/DDBJ databases">
        <title>WGS assembly of Ceratodon purpureus strain R40.</title>
        <authorList>
            <person name="Carey S.B."/>
            <person name="Jenkins J."/>
            <person name="Shu S."/>
            <person name="Lovell J.T."/>
            <person name="Sreedasyam A."/>
            <person name="Maumus F."/>
            <person name="Tiley G.P."/>
            <person name="Fernandez-Pozo N."/>
            <person name="Barry K."/>
            <person name="Chen C."/>
            <person name="Wang M."/>
            <person name="Lipzen A."/>
            <person name="Daum C."/>
            <person name="Saski C.A."/>
            <person name="Payton A.C."/>
            <person name="Mcbreen J.C."/>
            <person name="Conrad R.E."/>
            <person name="Kollar L.M."/>
            <person name="Olsson S."/>
            <person name="Huttunen S."/>
            <person name="Landis J.B."/>
            <person name="Wickett N.J."/>
            <person name="Johnson M.G."/>
            <person name="Rensing S.A."/>
            <person name="Grimwood J."/>
            <person name="Schmutz J."/>
            <person name="Mcdaniel S.F."/>
        </authorList>
    </citation>
    <scope>NUCLEOTIDE SEQUENCE</scope>
    <source>
        <strain evidence="4">R40</strain>
    </source>
</reference>
<keyword evidence="1" id="KW-0472">Membrane</keyword>
<evidence type="ECO:0000313" key="4">
    <source>
        <dbReference type="EMBL" id="KAG0560099.1"/>
    </source>
</evidence>
<keyword evidence="1" id="KW-0812">Transmembrane</keyword>
<name>A0A8T0GPA3_CERPU</name>
<evidence type="ECO:0000313" key="2">
    <source>
        <dbReference type="EMBL" id="KAG0560095.1"/>
    </source>
</evidence>
<feature type="transmembrane region" description="Helical" evidence="1">
    <location>
        <begin position="136"/>
        <end position="165"/>
    </location>
</feature>
<comment type="caution">
    <text evidence="4">The sequence shown here is derived from an EMBL/GenBank/DDBJ whole genome shotgun (WGS) entry which is preliminary data.</text>
</comment>
<dbReference type="EMBL" id="CM026431">
    <property type="protein sequence ID" value="KAG0560099.1"/>
    <property type="molecule type" value="Genomic_DNA"/>
</dbReference>